<feature type="region of interest" description="Disordered" evidence="1">
    <location>
        <begin position="1"/>
        <end position="28"/>
    </location>
</feature>
<feature type="compositionally biased region" description="Basic and acidic residues" evidence="1">
    <location>
        <begin position="1"/>
        <end position="17"/>
    </location>
</feature>
<dbReference type="AlphaFoldDB" id="A0A5B7FGH0"/>
<organism evidence="2 3">
    <name type="scientific">Portunus trituberculatus</name>
    <name type="common">Swimming crab</name>
    <name type="synonym">Neptunus trituberculatus</name>
    <dbReference type="NCBI Taxonomy" id="210409"/>
    <lineage>
        <taxon>Eukaryota</taxon>
        <taxon>Metazoa</taxon>
        <taxon>Ecdysozoa</taxon>
        <taxon>Arthropoda</taxon>
        <taxon>Crustacea</taxon>
        <taxon>Multicrustacea</taxon>
        <taxon>Malacostraca</taxon>
        <taxon>Eumalacostraca</taxon>
        <taxon>Eucarida</taxon>
        <taxon>Decapoda</taxon>
        <taxon>Pleocyemata</taxon>
        <taxon>Brachyura</taxon>
        <taxon>Eubrachyura</taxon>
        <taxon>Portunoidea</taxon>
        <taxon>Portunidae</taxon>
        <taxon>Portuninae</taxon>
        <taxon>Portunus</taxon>
    </lineage>
</organism>
<sequence>MEKPPETDRDKEEGKKEEEEEEEEEEEKGVVVVVVVVVVVGGDVVWPRTVPRNYSAGRRESGGVEERVTSYLPATEREWRGTGRSIQPSSLPPSLLHSLTLSSLHHLDTTTM</sequence>
<reference evidence="2 3" key="1">
    <citation type="submission" date="2019-05" db="EMBL/GenBank/DDBJ databases">
        <title>Another draft genome of Portunus trituberculatus and its Hox gene families provides insights of decapod evolution.</title>
        <authorList>
            <person name="Jeong J.-H."/>
            <person name="Song I."/>
            <person name="Kim S."/>
            <person name="Choi T."/>
            <person name="Kim D."/>
            <person name="Ryu S."/>
            <person name="Kim W."/>
        </authorList>
    </citation>
    <scope>NUCLEOTIDE SEQUENCE [LARGE SCALE GENOMIC DNA]</scope>
    <source>
        <tissue evidence="2">Muscle</tissue>
    </source>
</reference>
<evidence type="ECO:0000256" key="1">
    <source>
        <dbReference type="SAM" id="MobiDB-lite"/>
    </source>
</evidence>
<comment type="caution">
    <text evidence="2">The sequence shown here is derived from an EMBL/GenBank/DDBJ whole genome shotgun (WGS) entry which is preliminary data.</text>
</comment>
<evidence type="ECO:0000313" key="3">
    <source>
        <dbReference type="Proteomes" id="UP000324222"/>
    </source>
</evidence>
<keyword evidence="3" id="KW-1185">Reference proteome</keyword>
<dbReference type="EMBL" id="VSRR010006366">
    <property type="protein sequence ID" value="MPC44627.1"/>
    <property type="molecule type" value="Genomic_DNA"/>
</dbReference>
<name>A0A5B7FGH0_PORTR</name>
<feature type="compositionally biased region" description="Acidic residues" evidence="1">
    <location>
        <begin position="18"/>
        <end position="27"/>
    </location>
</feature>
<dbReference type="Proteomes" id="UP000324222">
    <property type="component" value="Unassembled WGS sequence"/>
</dbReference>
<accession>A0A5B7FGH0</accession>
<proteinExistence type="predicted"/>
<gene>
    <name evidence="2" type="ORF">E2C01_038304</name>
</gene>
<evidence type="ECO:0000313" key="2">
    <source>
        <dbReference type="EMBL" id="MPC44627.1"/>
    </source>
</evidence>
<protein>
    <submittedName>
        <fullName evidence="2">Uncharacterized protein</fullName>
    </submittedName>
</protein>